<keyword evidence="4" id="KW-0808">Transferase</keyword>
<sequence>MNRQVSSDDFQPTMQTYGWGRFLATQKGRKLVKTVNSFKVTILCGLITFLVLRGTMQAGSTLPDSTMDSDVELVRGRSPARARMLTQVEGDDTDAVGEEVTSNESSQQKWDPNKTYTLGPKISNWDGQRRSETTSTLPGPCGNPKGDFYHLKFLKNRIDYARLHGLEIFYNMAIFDKEMTSIWAKLPLLRKLMVHNPELEWIWWMDSDALFTDMTFAFPMEKYKGKKSSCPWWIALNTGSFLIRNCQWSLDLLDAWAPFGPRGETRVKAEKMLTAKLVGRPSFEADDQSALVYLLLFDGPKWRVSTHIEWEFYLHGYWKYLVYKYEDLICKSNPGFGDDRWPFVTHFVGCKPCEQVVTADLEECLAQMERAFNFAGNQVLESYGYQHQSLGSFKTKRFRQDTQDPLGLRQELQSLKAP</sequence>
<dbReference type="PANTHER" id="PTHR31311:SF44">
    <property type="entry name" value="GLYCOSYLTRANSFERASE 2-RELATED"/>
    <property type="match status" value="1"/>
</dbReference>
<organism evidence="5">
    <name type="scientific">Physcomitrium patens</name>
    <name type="common">Spreading-leaved earth moss</name>
    <name type="synonym">Physcomitrella patens</name>
    <dbReference type="NCBI Taxonomy" id="3218"/>
    <lineage>
        <taxon>Eukaryota</taxon>
        <taxon>Viridiplantae</taxon>
        <taxon>Streptophyta</taxon>
        <taxon>Embryophyta</taxon>
        <taxon>Bryophyta</taxon>
        <taxon>Bryophytina</taxon>
        <taxon>Bryopsida</taxon>
        <taxon>Funariidae</taxon>
        <taxon>Funariales</taxon>
        <taxon>Funariaceae</taxon>
        <taxon>Physcomitrium</taxon>
    </lineage>
</organism>
<evidence type="ECO:0000256" key="3">
    <source>
        <dbReference type="ARBA" id="ARBA00022676"/>
    </source>
</evidence>
<evidence type="ECO:0000256" key="2">
    <source>
        <dbReference type="ARBA" id="ARBA00005664"/>
    </source>
</evidence>
<reference evidence="5 7" key="1">
    <citation type="journal article" date="2008" name="Science">
        <title>The Physcomitrella genome reveals evolutionary insights into the conquest of land by plants.</title>
        <authorList>
            <person name="Rensing S."/>
            <person name="Lang D."/>
            <person name="Zimmer A."/>
            <person name="Terry A."/>
            <person name="Salamov A."/>
            <person name="Shapiro H."/>
            <person name="Nishiyama T."/>
            <person name="Perroud P.-F."/>
            <person name="Lindquist E."/>
            <person name="Kamisugi Y."/>
            <person name="Tanahashi T."/>
            <person name="Sakakibara K."/>
            <person name="Fujita T."/>
            <person name="Oishi K."/>
            <person name="Shin-I T."/>
            <person name="Kuroki Y."/>
            <person name="Toyoda A."/>
            <person name="Suzuki Y."/>
            <person name="Hashimoto A."/>
            <person name="Yamaguchi K."/>
            <person name="Sugano A."/>
            <person name="Kohara Y."/>
            <person name="Fujiyama A."/>
            <person name="Anterola A."/>
            <person name="Aoki S."/>
            <person name="Ashton N."/>
            <person name="Barbazuk W.B."/>
            <person name="Barker E."/>
            <person name="Bennetzen J."/>
            <person name="Bezanilla M."/>
            <person name="Blankenship R."/>
            <person name="Cho S.H."/>
            <person name="Dutcher S."/>
            <person name="Estelle M."/>
            <person name="Fawcett J.A."/>
            <person name="Gundlach H."/>
            <person name="Hanada K."/>
            <person name="Heyl A."/>
            <person name="Hicks K.A."/>
            <person name="Hugh J."/>
            <person name="Lohr M."/>
            <person name="Mayer K."/>
            <person name="Melkozernov A."/>
            <person name="Murata T."/>
            <person name="Nelson D."/>
            <person name="Pils B."/>
            <person name="Prigge M."/>
            <person name="Reiss B."/>
            <person name="Renner T."/>
            <person name="Rombauts S."/>
            <person name="Rushton P."/>
            <person name="Sanderfoot A."/>
            <person name="Schween G."/>
            <person name="Shiu S.-H."/>
            <person name="Stueber K."/>
            <person name="Theodoulou F.L."/>
            <person name="Tu H."/>
            <person name="Van de Peer Y."/>
            <person name="Verrier P.J."/>
            <person name="Waters E."/>
            <person name="Wood A."/>
            <person name="Yang L."/>
            <person name="Cove D."/>
            <person name="Cuming A."/>
            <person name="Hasebe M."/>
            <person name="Lucas S."/>
            <person name="Mishler D.B."/>
            <person name="Reski R."/>
            <person name="Grigoriev I."/>
            <person name="Quatrano R.S."/>
            <person name="Boore J.L."/>
        </authorList>
    </citation>
    <scope>NUCLEOTIDE SEQUENCE [LARGE SCALE GENOMIC DNA]</scope>
    <source>
        <strain evidence="6 7">cv. Gransden 2004</strain>
    </source>
</reference>
<dbReference type="InParanoid" id="A0A2K1ISF8"/>
<gene>
    <name evidence="5" type="ORF">PHYPA_026343</name>
</gene>
<evidence type="ECO:0000313" key="6">
    <source>
        <dbReference type="EnsemblPlants" id="Pp3c21_18150V3.1"/>
    </source>
</evidence>
<dbReference type="AlphaFoldDB" id="A0A2K1ISF8"/>
<comment type="subcellular location">
    <subcellularLocation>
        <location evidence="1">Golgi apparatus membrane</location>
        <topology evidence="1">Single-pass type II membrane protein</topology>
    </subcellularLocation>
</comment>
<dbReference type="GO" id="GO:0000139">
    <property type="term" value="C:Golgi membrane"/>
    <property type="evidence" value="ECO:0007669"/>
    <property type="project" value="UniProtKB-SubCell"/>
</dbReference>
<dbReference type="EnsemblPlants" id="Pp3c21_18150V3.1">
    <property type="protein sequence ID" value="Pp3c21_18150V3.1"/>
    <property type="gene ID" value="Pp3c21_18150"/>
</dbReference>
<evidence type="ECO:0000313" key="5">
    <source>
        <dbReference type="EMBL" id="PNR32217.1"/>
    </source>
</evidence>
<proteinExistence type="inferred from homology"/>
<evidence type="ECO:0000256" key="4">
    <source>
        <dbReference type="ARBA" id="ARBA00022679"/>
    </source>
</evidence>
<dbReference type="EMBL" id="ABEU02000021">
    <property type="protein sequence ID" value="PNR32217.1"/>
    <property type="molecule type" value="Genomic_DNA"/>
</dbReference>
<dbReference type="PaxDb" id="3218-PP1S85_95V6.1"/>
<dbReference type="InterPro" id="IPR008630">
    <property type="entry name" value="Glyco_trans_34"/>
</dbReference>
<dbReference type="Gramene" id="Pp3c21_18150V3.1">
    <property type="protein sequence ID" value="Pp3c21_18150V3.1"/>
    <property type="gene ID" value="Pp3c21_18150"/>
</dbReference>
<comment type="similarity">
    <text evidence="2">Belongs to the glycosyltransferase 34 family.</text>
</comment>
<keyword evidence="7" id="KW-1185">Reference proteome</keyword>
<dbReference type="PANTHER" id="PTHR31311">
    <property type="entry name" value="XYLOGLUCAN 6-XYLOSYLTRANSFERASE 5-RELATED-RELATED"/>
    <property type="match status" value="1"/>
</dbReference>
<dbReference type="GO" id="GO:0016757">
    <property type="term" value="F:glycosyltransferase activity"/>
    <property type="evidence" value="ECO:0007669"/>
    <property type="project" value="UniProtKB-KW"/>
</dbReference>
<dbReference type="Pfam" id="PF05637">
    <property type="entry name" value="Glyco_transf_34"/>
    <property type="match status" value="2"/>
</dbReference>
<dbReference type="Gene3D" id="3.90.550.10">
    <property type="entry name" value="Spore Coat Polysaccharide Biosynthesis Protein SpsA, Chain A"/>
    <property type="match status" value="1"/>
</dbReference>
<accession>A0A2K1ISF8</accession>
<dbReference type="Proteomes" id="UP000006727">
    <property type="component" value="Chromosome 21"/>
</dbReference>
<evidence type="ECO:0000313" key="7">
    <source>
        <dbReference type="Proteomes" id="UP000006727"/>
    </source>
</evidence>
<protein>
    <submittedName>
        <fullName evidence="5 6">Uncharacterized protein</fullName>
    </submittedName>
</protein>
<reference evidence="5 7" key="2">
    <citation type="journal article" date="2018" name="Plant J.">
        <title>The Physcomitrella patens chromosome-scale assembly reveals moss genome structure and evolution.</title>
        <authorList>
            <person name="Lang D."/>
            <person name="Ullrich K.K."/>
            <person name="Murat F."/>
            <person name="Fuchs J."/>
            <person name="Jenkins J."/>
            <person name="Haas F.B."/>
            <person name="Piednoel M."/>
            <person name="Gundlach H."/>
            <person name="Van Bel M."/>
            <person name="Meyberg R."/>
            <person name="Vives C."/>
            <person name="Morata J."/>
            <person name="Symeonidi A."/>
            <person name="Hiss M."/>
            <person name="Muchero W."/>
            <person name="Kamisugi Y."/>
            <person name="Saleh O."/>
            <person name="Blanc G."/>
            <person name="Decker E.L."/>
            <person name="van Gessel N."/>
            <person name="Grimwood J."/>
            <person name="Hayes R.D."/>
            <person name="Graham S.W."/>
            <person name="Gunter L.E."/>
            <person name="McDaniel S.F."/>
            <person name="Hoernstein S.N.W."/>
            <person name="Larsson A."/>
            <person name="Li F.W."/>
            <person name="Perroud P.F."/>
            <person name="Phillips J."/>
            <person name="Ranjan P."/>
            <person name="Rokshar D.S."/>
            <person name="Rothfels C.J."/>
            <person name="Schneider L."/>
            <person name="Shu S."/>
            <person name="Stevenson D.W."/>
            <person name="Thummler F."/>
            <person name="Tillich M."/>
            <person name="Villarreal Aguilar J.C."/>
            <person name="Widiez T."/>
            <person name="Wong G.K."/>
            <person name="Wymore A."/>
            <person name="Zhang Y."/>
            <person name="Zimmer A.D."/>
            <person name="Quatrano R.S."/>
            <person name="Mayer K.F.X."/>
            <person name="Goodstein D."/>
            <person name="Casacuberta J.M."/>
            <person name="Vandepoele K."/>
            <person name="Reski R."/>
            <person name="Cuming A.C."/>
            <person name="Tuskan G.A."/>
            <person name="Maumus F."/>
            <person name="Salse J."/>
            <person name="Schmutz J."/>
            <person name="Rensing S.A."/>
        </authorList>
    </citation>
    <scope>NUCLEOTIDE SEQUENCE [LARGE SCALE GENOMIC DNA]</scope>
    <source>
        <strain evidence="6 7">cv. Gransden 2004</strain>
    </source>
</reference>
<evidence type="ECO:0000256" key="1">
    <source>
        <dbReference type="ARBA" id="ARBA00004323"/>
    </source>
</evidence>
<name>A0A2K1ISF8_PHYPA</name>
<keyword evidence="3" id="KW-0328">Glycosyltransferase</keyword>
<reference evidence="6" key="3">
    <citation type="submission" date="2020-12" db="UniProtKB">
        <authorList>
            <consortium name="EnsemblPlants"/>
        </authorList>
    </citation>
    <scope>IDENTIFICATION</scope>
</reference>
<dbReference type="InterPro" id="IPR029044">
    <property type="entry name" value="Nucleotide-diphossugar_trans"/>
</dbReference>